<accession>A0A917DPB3</accession>
<dbReference type="SUPFAM" id="SSF50494">
    <property type="entry name" value="Trypsin-like serine proteases"/>
    <property type="match status" value="1"/>
</dbReference>
<dbReference type="GO" id="GO:0004252">
    <property type="term" value="F:serine-type endopeptidase activity"/>
    <property type="evidence" value="ECO:0007669"/>
    <property type="project" value="InterPro"/>
</dbReference>
<dbReference type="PANTHER" id="PTHR43019:SF23">
    <property type="entry name" value="PROTEASE DO-LIKE 5, CHLOROPLASTIC"/>
    <property type="match status" value="1"/>
</dbReference>
<feature type="region of interest" description="Disordered" evidence="1">
    <location>
        <begin position="140"/>
        <end position="184"/>
    </location>
</feature>
<dbReference type="Gene3D" id="2.40.10.10">
    <property type="entry name" value="Trypsin-like serine proteases"/>
    <property type="match status" value="2"/>
</dbReference>
<evidence type="ECO:0008006" key="4">
    <source>
        <dbReference type="Google" id="ProtNLM"/>
    </source>
</evidence>
<dbReference type="InterPro" id="IPR009003">
    <property type="entry name" value="Peptidase_S1_PA"/>
</dbReference>
<dbReference type="PRINTS" id="PR00834">
    <property type="entry name" value="PROTEASES2C"/>
</dbReference>
<dbReference type="OrthoDB" id="1522627at2"/>
<dbReference type="AlphaFoldDB" id="A0A917DPB3"/>
<evidence type="ECO:0000313" key="2">
    <source>
        <dbReference type="EMBL" id="GGD56210.1"/>
    </source>
</evidence>
<name>A0A917DPB3_9SPHN</name>
<comment type="caution">
    <text evidence="2">The sequence shown here is derived from an EMBL/GenBank/DDBJ whole genome shotgun (WGS) entry which is preliminary data.</text>
</comment>
<proteinExistence type="predicted"/>
<organism evidence="2 3">
    <name type="scientific">Croceicoccus mobilis</name>
    <dbReference type="NCBI Taxonomy" id="1703339"/>
    <lineage>
        <taxon>Bacteria</taxon>
        <taxon>Pseudomonadati</taxon>
        <taxon>Pseudomonadota</taxon>
        <taxon>Alphaproteobacteria</taxon>
        <taxon>Sphingomonadales</taxon>
        <taxon>Erythrobacteraceae</taxon>
        <taxon>Croceicoccus</taxon>
    </lineage>
</organism>
<gene>
    <name evidence="2" type="ORF">GCM10010990_01760</name>
</gene>
<dbReference type="RefSeq" id="WP_066772452.1">
    <property type="nucleotide sequence ID" value="NZ_BMIP01000001.1"/>
</dbReference>
<sequence length="384" mass="40302">MTQAISGQRITLTGTSEILIRFAGRDASRLSVAAFTGSGALHPLDQMGTTDWRLSGCNHDKLEIVAYITDDKQGGFVNSAYPCTVTIDGTSYSFPEPVEQLAAVIIGEIYTKSGTVRMKVSNEGFTFGIDAYARARNLGDLPIPNRSRPRDNAPRPSPWGDNPSPDRSSPWGDPSPPPRGGAFASGSGVLIGPNLIVTNAHVIDGGNEFALGRTQQRLVPVAVDPMHDLALLQGQIQGEPLPIRINSPVWLGEAVMAAGYPLMEVLGADLKVTTGNVSGLTGGQGDVSRFQFSAPIGSGSSGGAIIDEEGNLIGITSASLAHQNFRDRGAISENVNFGIRAAIVFEMIAAAGMPLPTTAAQAGGNRRDVTNRLRNSVVSILVSA</sequence>
<reference evidence="2" key="1">
    <citation type="journal article" date="2014" name="Int. J. Syst. Evol. Microbiol.">
        <title>Complete genome sequence of Corynebacterium casei LMG S-19264T (=DSM 44701T), isolated from a smear-ripened cheese.</title>
        <authorList>
            <consortium name="US DOE Joint Genome Institute (JGI-PGF)"/>
            <person name="Walter F."/>
            <person name="Albersmeier A."/>
            <person name="Kalinowski J."/>
            <person name="Ruckert C."/>
        </authorList>
    </citation>
    <scope>NUCLEOTIDE SEQUENCE</scope>
    <source>
        <strain evidence="2">CGMCC 1.15360</strain>
    </source>
</reference>
<dbReference type="InterPro" id="IPR043504">
    <property type="entry name" value="Peptidase_S1_PA_chymotrypsin"/>
</dbReference>
<evidence type="ECO:0000313" key="3">
    <source>
        <dbReference type="Proteomes" id="UP000612349"/>
    </source>
</evidence>
<dbReference type="PANTHER" id="PTHR43019">
    <property type="entry name" value="SERINE ENDOPROTEASE DEGS"/>
    <property type="match status" value="1"/>
</dbReference>
<keyword evidence="3" id="KW-1185">Reference proteome</keyword>
<protein>
    <recommendedName>
        <fullName evidence="4">Serine protease</fullName>
    </recommendedName>
</protein>
<dbReference type="Pfam" id="PF13365">
    <property type="entry name" value="Trypsin_2"/>
    <property type="match status" value="1"/>
</dbReference>
<reference evidence="2" key="2">
    <citation type="submission" date="2020-09" db="EMBL/GenBank/DDBJ databases">
        <authorList>
            <person name="Sun Q."/>
            <person name="Zhou Y."/>
        </authorList>
    </citation>
    <scope>NUCLEOTIDE SEQUENCE</scope>
    <source>
        <strain evidence="2">CGMCC 1.15360</strain>
    </source>
</reference>
<dbReference type="Proteomes" id="UP000612349">
    <property type="component" value="Unassembled WGS sequence"/>
</dbReference>
<evidence type="ECO:0000256" key="1">
    <source>
        <dbReference type="SAM" id="MobiDB-lite"/>
    </source>
</evidence>
<dbReference type="InterPro" id="IPR001940">
    <property type="entry name" value="Peptidase_S1C"/>
</dbReference>
<dbReference type="EMBL" id="BMIP01000001">
    <property type="protein sequence ID" value="GGD56210.1"/>
    <property type="molecule type" value="Genomic_DNA"/>
</dbReference>
<dbReference type="GO" id="GO:0006508">
    <property type="term" value="P:proteolysis"/>
    <property type="evidence" value="ECO:0007669"/>
    <property type="project" value="InterPro"/>
</dbReference>